<feature type="transmembrane region" description="Helical" evidence="7">
    <location>
        <begin position="436"/>
        <end position="459"/>
    </location>
</feature>
<evidence type="ECO:0000256" key="2">
    <source>
        <dbReference type="ARBA" id="ARBA00010992"/>
    </source>
</evidence>
<dbReference type="PRINTS" id="PR00171">
    <property type="entry name" value="SUGRTRNSPORT"/>
</dbReference>
<evidence type="ECO:0000256" key="3">
    <source>
        <dbReference type="ARBA" id="ARBA00022448"/>
    </source>
</evidence>
<feature type="domain" description="Major facilitator superfamily (MFS) profile" evidence="8">
    <location>
        <begin position="121"/>
        <end position="664"/>
    </location>
</feature>
<dbReference type="PANTHER" id="PTHR48020">
    <property type="entry name" value="PROTON MYO-INOSITOL COTRANSPORTER"/>
    <property type="match status" value="1"/>
</dbReference>
<dbReference type="PANTHER" id="PTHR48020:SF12">
    <property type="entry name" value="PROTON MYO-INOSITOL COTRANSPORTER"/>
    <property type="match status" value="1"/>
</dbReference>
<evidence type="ECO:0000259" key="8">
    <source>
        <dbReference type="PROSITE" id="PS50850"/>
    </source>
</evidence>
<feature type="transmembrane region" description="Helical" evidence="7">
    <location>
        <begin position="370"/>
        <end position="394"/>
    </location>
</feature>
<evidence type="ECO:0000256" key="4">
    <source>
        <dbReference type="ARBA" id="ARBA00022692"/>
    </source>
</evidence>
<comment type="similarity">
    <text evidence="2">Belongs to the major facilitator superfamily. Sugar transporter (TC 2.A.1.1) family.</text>
</comment>
<dbReference type="PROSITE" id="PS50850">
    <property type="entry name" value="MFS"/>
    <property type="match status" value="1"/>
</dbReference>
<feature type="transmembrane region" description="Helical" evidence="7">
    <location>
        <begin position="406"/>
        <end position="429"/>
    </location>
</feature>
<feature type="transmembrane region" description="Helical" evidence="7">
    <location>
        <begin position="641"/>
        <end position="660"/>
    </location>
</feature>
<dbReference type="InterPro" id="IPR003663">
    <property type="entry name" value="Sugar/inositol_transpt"/>
</dbReference>
<sequence length="713" mass="78082">MRCTFNKGRRTSSYTFKEGDVVRDHIKSYAKLVLLPIFVFLAVHEVLEAAFYVTQLEIQRYVYVPAMHGIFVVAVFACPLSSHPDAAAVFQLATFHQILREGRSMEKACEKSKWSFSKKFLTAATVMTGFPIGYNATIVSGAMLVLRDQFYLNSLWQQLVTSIIIAAATIFSLLAGWLNELFGRKKLISASCVLFIIGAVLTSAANCRQVLVVGRFVQGIAAGISTTAVPAYTAETAPTQLRGALLTLFPLCMSIGQLASGICAASLSYLENGNISWRLMFGMGTLPVIVQLFVLPFIPESAEWLAAKAQTKGAVEHFGENNVSGNSAGQKQLEKATQENNWKYPSAIVENDGKSGIIAMLKLRETRRSLFIGCSTLMFQQLTGVTCVMFYYGSILKMSGIRDRGIAMWFASLPGIISLLGAVVGTYLIEKTGRRYLILWSAAGSTLGLIIMGIGFSLISNSSLQSLYDEGAYMNGRFEDQSNKDSCKALSCDDCSYNPGCGFCFVPTARNVLKSGSCVSVYKSKEQELTDYAAYGRCSPKYKNVSTVGKKTIHFMNPNAVFDYGFCSTSYSWMPITGSLVFLSAFAIGFSGVPWAVNAEIYPTWARSMGVSAATFVNCVFCWTTASTFLSLSTAITRQGLFFFFAGLSATGSVLMYLFLPETKGIPMEDIQILLRRSWLWRPKKSTESAAAILLSEIQSNLSPVKEVQTCEL</sequence>
<evidence type="ECO:0000256" key="1">
    <source>
        <dbReference type="ARBA" id="ARBA00004141"/>
    </source>
</evidence>
<feature type="transmembrane region" description="Helical" evidence="7">
    <location>
        <begin position="187"/>
        <end position="206"/>
    </location>
</feature>
<evidence type="ECO:0000256" key="5">
    <source>
        <dbReference type="ARBA" id="ARBA00022989"/>
    </source>
</evidence>
<protein>
    <submittedName>
        <fullName evidence="10">MFS domain-containing protein</fullName>
    </submittedName>
</protein>
<evidence type="ECO:0000313" key="10">
    <source>
        <dbReference type="WBParaSite" id="TMUE_2000010652.1"/>
    </source>
</evidence>
<keyword evidence="9" id="KW-1185">Reference proteome</keyword>
<dbReference type="Proteomes" id="UP000046395">
    <property type="component" value="Unassembled WGS sequence"/>
</dbReference>
<comment type="subcellular location">
    <subcellularLocation>
        <location evidence="1">Membrane</location>
        <topology evidence="1">Multi-pass membrane protein</topology>
    </subcellularLocation>
</comment>
<dbReference type="WBParaSite" id="TMUE_2000010652.1">
    <property type="protein sequence ID" value="TMUE_2000010652.1"/>
    <property type="gene ID" value="WBGene00289253"/>
</dbReference>
<organism evidence="9 10">
    <name type="scientific">Trichuris muris</name>
    <name type="common">Mouse whipworm</name>
    <dbReference type="NCBI Taxonomy" id="70415"/>
    <lineage>
        <taxon>Eukaryota</taxon>
        <taxon>Metazoa</taxon>
        <taxon>Ecdysozoa</taxon>
        <taxon>Nematoda</taxon>
        <taxon>Enoplea</taxon>
        <taxon>Dorylaimia</taxon>
        <taxon>Trichinellida</taxon>
        <taxon>Trichuridae</taxon>
        <taxon>Trichuris</taxon>
    </lineage>
</organism>
<dbReference type="GO" id="GO:0005366">
    <property type="term" value="F:myo-inositol:proton symporter activity"/>
    <property type="evidence" value="ECO:0007669"/>
    <property type="project" value="TreeGrafter"/>
</dbReference>
<dbReference type="Gene3D" id="1.20.1250.20">
    <property type="entry name" value="MFS general substrate transporter like domains"/>
    <property type="match status" value="2"/>
</dbReference>
<dbReference type="PROSITE" id="PS00217">
    <property type="entry name" value="SUGAR_TRANSPORT_2"/>
    <property type="match status" value="1"/>
</dbReference>
<evidence type="ECO:0000256" key="6">
    <source>
        <dbReference type="ARBA" id="ARBA00023136"/>
    </source>
</evidence>
<dbReference type="Pfam" id="PF00083">
    <property type="entry name" value="Sugar_tr"/>
    <property type="match status" value="2"/>
</dbReference>
<dbReference type="InterPro" id="IPR050814">
    <property type="entry name" value="Myo-inositol_Transporter"/>
</dbReference>
<dbReference type="InterPro" id="IPR005829">
    <property type="entry name" value="Sugar_transporter_CS"/>
</dbReference>
<dbReference type="InterPro" id="IPR020846">
    <property type="entry name" value="MFS_dom"/>
</dbReference>
<evidence type="ECO:0000256" key="7">
    <source>
        <dbReference type="SAM" id="Phobius"/>
    </source>
</evidence>
<keyword evidence="5 7" id="KW-1133">Transmembrane helix</keyword>
<dbReference type="SUPFAM" id="SSF103473">
    <property type="entry name" value="MFS general substrate transporter"/>
    <property type="match status" value="2"/>
</dbReference>
<keyword evidence="4 7" id="KW-0812">Transmembrane</keyword>
<dbReference type="InterPro" id="IPR005828">
    <property type="entry name" value="MFS_sugar_transport-like"/>
</dbReference>
<feature type="transmembrane region" description="Helical" evidence="7">
    <location>
        <begin position="212"/>
        <end position="232"/>
    </location>
</feature>
<dbReference type="InterPro" id="IPR036259">
    <property type="entry name" value="MFS_trans_sf"/>
</dbReference>
<keyword evidence="3" id="KW-0813">Transport</keyword>
<evidence type="ECO:0000313" key="9">
    <source>
        <dbReference type="Proteomes" id="UP000046395"/>
    </source>
</evidence>
<reference evidence="10" key="1">
    <citation type="submission" date="2019-12" db="UniProtKB">
        <authorList>
            <consortium name="WormBaseParasite"/>
        </authorList>
    </citation>
    <scope>IDENTIFICATION</scope>
</reference>
<feature type="transmembrane region" description="Helical" evidence="7">
    <location>
        <begin position="609"/>
        <end position="629"/>
    </location>
</feature>
<feature type="transmembrane region" description="Helical" evidence="7">
    <location>
        <begin position="155"/>
        <end position="175"/>
    </location>
</feature>
<feature type="transmembrane region" description="Helical" evidence="7">
    <location>
        <begin position="244"/>
        <end position="269"/>
    </location>
</feature>
<feature type="transmembrane region" description="Helical" evidence="7">
    <location>
        <begin position="60"/>
        <end position="80"/>
    </location>
</feature>
<dbReference type="AlphaFoldDB" id="A0A5S6QUT4"/>
<feature type="transmembrane region" description="Helical" evidence="7">
    <location>
        <begin position="120"/>
        <end position="143"/>
    </location>
</feature>
<dbReference type="GO" id="GO:0016324">
    <property type="term" value="C:apical plasma membrane"/>
    <property type="evidence" value="ECO:0007669"/>
    <property type="project" value="TreeGrafter"/>
</dbReference>
<accession>A0A5S6QUT4</accession>
<dbReference type="STRING" id="70415.A0A5S6QUT4"/>
<name>A0A5S6QUT4_TRIMR</name>
<feature type="transmembrane region" description="Helical" evidence="7">
    <location>
        <begin position="573"/>
        <end position="597"/>
    </location>
</feature>
<proteinExistence type="inferred from homology"/>
<keyword evidence="6 7" id="KW-0472">Membrane</keyword>